<keyword evidence="2" id="KW-1185">Reference proteome</keyword>
<reference evidence="2" key="1">
    <citation type="submission" date="2020-05" db="EMBL/GenBank/DDBJ databases">
        <title>Frigoriglobus tundricola gen. nov., sp. nov., a psychrotolerant cellulolytic planctomycete of the family Gemmataceae with two divergent copies of 16S rRNA gene.</title>
        <authorList>
            <person name="Kulichevskaya I.S."/>
            <person name="Ivanova A.A."/>
            <person name="Naumoff D.G."/>
            <person name="Beletsky A.V."/>
            <person name="Rijpstra W.I.C."/>
            <person name="Sinninghe Damste J.S."/>
            <person name="Mardanov A.V."/>
            <person name="Ravin N.V."/>
            <person name="Dedysh S.N."/>
        </authorList>
    </citation>
    <scope>NUCLEOTIDE SEQUENCE [LARGE SCALE GENOMIC DNA]</scope>
    <source>
        <strain evidence="2">PL17</strain>
    </source>
</reference>
<gene>
    <name evidence="1" type="ORF">FTUN_1837</name>
</gene>
<dbReference type="EMBL" id="CP053452">
    <property type="protein sequence ID" value="QJW94317.1"/>
    <property type="molecule type" value="Genomic_DNA"/>
</dbReference>
<dbReference type="AlphaFoldDB" id="A0A6M5YJV5"/>
<evidence type="ECO:0000313" key="2">
    <source>
        <dbReference type="Proteomes" id="UP000503447"/>
    </source>
</evidence>
<proteinExistence type="predicted"/>
<organism evidence="1 2">
    <name type="scientific">Frigoriglobus tundricola</name>
    <dbReference type="NCBI Taxonomy" id="2774151"/>
    <lineage>
        <taxon>Bacteria</taxon>
        <taxon>Pseudomonadati</taxon>
        <taxon>Planctomycetota</taxon>
        <taxon>Planctomycetia</taxon>
        <taxon>Gemmatales</taxon>
        <taxon>Gemmataceae</taxon>
        <taxon>Frigoriglobus</taxon>
    </lineage>
</organism>
<protein>
    <submittedName>
        <fullName evidence="1">Uncharacterized protein</fullName>
    </submittedName>
</protein>
<sequence>MMRLRFPTVSMTRIWLDFSRATICPNGVSNFFSSSTASATISPFTWRMTWTISLRPRLGNSSTLMRGTSVGSIFSSDG</sequence>
<dbReference type="KEGG" id="ftj:FTUN_1837"/>
<dbReference type="Proteomes" id="UP000503447">
    <property type="component" value="Chromosome"/>
</dbReference>
<name>A0A6M5YJV5_9BACT</name>
<accession>A0A6M5YJV5</accession>
<evidence type="ECO:0000313" key="1">
    <source>
        <dbReference type="EMBL" id="QJW94317.1"/>
    </source>
</evidence>